<name>A0A9E7GH94_9LILI</name>
<dbReference type="EMBL" id="CP097508">
    <property type="protein sequence ID" value="URE12238.1"/>
    <property type="molecule type" value="Genomic_DNA"/>
</dbReference>
<protein>
    <submittedName>
        <fullName evidence="2">Uncharacterized protein</fullName>
    </submittedName>
</protein>
<dbReference type="AlphaFoldDB" id="A0A9E7GH94"/>
<feature type="region of interest" description="Disordered" evidence="1">
    <location>
        <begin position="59"/>
        <end position="89"/>
    </location>
</feature>
<sequence length="138" mass="15624">MRRSATIWIKMQNQASPTTKNQRTFFSSAKRDTLMLVETRPTSSGKAALGLTRKATWDAEPLTTTKSKKREAVPRTFPQPMRQPKIESEGEHIEVVEEETRLPFVTCFRPNVLSFIDGGGPLLVGRRGERGAMKSYRK</sequence>
<evidence type="ECO:0000256" key="1">
    <source>
        <dbReference type="SAM" id="MobiDB-lite"/>
    </source>
</evidence>
<keyword evidence="3" id="KW-1185">Reference proteome</keyword>
<dbReference type="Proteomes" id="UP001055439">
    <property type="component" value="Chromosome 6"/>
</dbReference>
<evidence type="ECO:0000313" key="3">
    <source>
        <dbReference type="Proteomes" id="UP001055439"/>
    </source>
</evidence>
<dbReference type="EMBL" id="CP097508">
    <property type="protein sequence ID" value="URE12237.1"/>
    <property type="molecule type" value="Genomic_DNA"/>
</dbReference>
<accession>A0A9E7GH94</accession>
<evidence type="ECO:0000313" key="2">
    <source>
        <dbReference type="EMBL" id="URE12237.1"/>
    </source>
</evidence>
<gene>
    <name evidence="2" type="ORF">MUK42_03111</name>
</gene>
<reference evidence="2" key="1">
    <citation type="submission" date="2022-05" db="EMBL/GenBank/DDBJ databases">
        <title>The Musa troglodytarum L. genome provides insights into the mechanism of non-climacteric behaviour and enrichment of carotenoids.</title>
        <authorList>
            <person name="Wang J."/>
        </authorList>
    </citation>
    <scope>NUCLEOTIDE SEQUENCE</scope>
    <source>
        <tissue evidence="2">Leaf</tissue>
    </source>
</reference>
<dbReference type="EMBL" id="CP097508">
    <property type="protein sequence ID" value="URE12236.1"/>
    <property type="molecule type" value="Genomic_DNA"/>
</dbReference>
<organism evidence="2 3">
    <name type="scientific">Musa troglodytarum</name>
    <name type="common">fe'i banana</name>
    <dbReference type="NCBI Taxonomy" id="320322"/>
    <lineage>
        <taxon>Eukaryota</taxon>
        <taxon>Viridiplantae</taxon>
        <taxon>Streptophyta</taxon>
        <taxon>Embryophyta</taxon>
        <taxon>Tracheophyta</taxon>
        <taxon>Spermatophyta</taxon>
        <taxon>Magnoliopsida</taxon>
        <taxon>Liliopsida</taxon>
        <taxon>Zingiberales</taxon>
        <taxon>Musaceae</taxon>
        <taxon>Musa</taxon>
    </lineage>
</organism>
<proteinExistence type="predicted"/>